<evidence type="ECO:0000259" key="1">
    <source>
        <dbReference type="Pfam" id="PF00144"/>
    </source>
</evidence>
<gene>
    <name evidence="2" type="ordered locus">Sros_3177</name>
</gene>
<dbReference type="OrthoDB" id="262125at2"/>
<feature type="domain" description="Beta-lactamase-related" evidence="1">
    <location>
        <begin position="36"/>
        <end position="367"/>
    </location>
</feature>
<protein>
    <submittedName>
        <fullName evidence="2">Beta-lactamase class C and other penicillin binding protein-like protein</fullName>
    </submittedName>
</protein>
<dbReference type="KEGG" id="sro:Sros_3177"/>
<dbReference type="SUPFAM" id="SSF56601">
    <property type="entry name" value="beta-lactamase/transpeptidase-like"/>
    <property type="match status" value="1"/>
</dbReference>
<dbReference type="eggNOG" id="COG1680">
    <property type="taxonomic scope" value="Bacteria"/>
</dbReference>
<dbReference type="STRING" id="479432.Sros_3177"/>
<dbReference type="RefSeq" id="WP_012889867.1">
    <property type="nucleotide sequence ID" value="NC_013595.1"/>
</dbReference>
<dbReference type="InterPro" id="IPR050789">
    <property type="entry name" value="Diverse_Enzym_Activities"/>
</dbReference>
<sequence length="484" mass="51498">MSKNVSWDVTGNWEAKGDWGTADSEGRGFSLDRWQARLDELCAAHHVPGASLAVLAGGDIHELASGVLHRGTGVEVTTDSVFLSGSLAKVYTATLVTQLVDSGELALDAPVVSVLPEFATPDAEATKTITIRQLLSHTGGLTCDFTYDSGRGDDCLAKYVEAAREVALDCPPGTAISYSSLGYVVLGRVVEVLTGKTWDRALKDMIFTPLGLEHSMTLPEEALRFRVAMGHLGEPGTDPDPAPAWDLMPRSAGPYGRVIISAGDVARFARMHLDGGTAPDGTRVLSADAVAAMQRREVDSPDKWTVSADGWGLGWTLYDWDGVPGYGHDGSAVAQHSYLRVVPHAGVAVVLLTNGGGTGHLYADLFRELLEELAGVRMPDAFGPAANPPVVDMTPLVGTYKREGVVTTVTQDDDGRAHIRYEFVDGMKDFSPPLEMDLVPVSETVFAASDGPAFSEDHIPVVFSTLTDGTPCVYIGMRATPKTA</sequence>
<dbReference type="Gene3D" id="3.40.710.10">
    <property type="entry name" value="DD-peptidase/beta-lactamase superfamily"/>
    <property type="match status" value="1"/>
</dbReference>
<evidence type="ECO:0000313" key="3">
    <source>
        <dbReference type="Proteomes" id="UP000002029"/>
    </source>
</evidence>
<proteinExistence type="predicted"/>
<keyword evidence="3" id="KW-1185">Reference proteome</keyword>
<organism evidence="2 3">
    <name type="scientific">Streptosporangium roseum (strain ATCC 12428 / DSM 43021 / JCM 3005 / KCTC 9067 / NCIMB 10171 / NRRL 2505 / NI 9100)</name>
    <dbReference type="NCBI Taxonomy" id="479432"/>
    <lineage>
        <taxon>Bacteria</taxon>
        <taxon>Bacillati</taxon>
        <taxon>Actinomycetota</taxon>
        <taxon>Actinomycetes</taxon>
        <taxon>Streptosporangiales</taxon>
        <taxon>Streptosporangiaceae</taxon>
        <taxon>Streptosporangium</taxon>
    </lineage>
</organism>
<dbReference type="PANTHER" id="PTHR43283">
    <property type="entry name" value="BETA-LACTAMASE-RELATED"/>
    <property type="match status" value="1"/>
</dbReference>
<dbReference type="InterPro" id="IPR001466">
    <property type="entry name" value="Beta-lactam-related"/>
</dbReference>
<name>D2BBQ3_STRRD</name>
<reference evidence="2 3" key="1">
    <citation type="journal article" date="2010" name="Stand. Genomic Sci.">
        <title>Complete genome sequence of Streptosporangium roseum type strain (NI 9100).</title>
        <authorList>
            <person name="Nolan M."/>
            <person name="Sikorski J."/>
            <person name="Jando M."/>
            <person name="Lucas S."/>
            <person name="Lapidus A."/>
            <person name="Glavina Del Rio T."/>
            <person name="Chen F."/>
            <person name="Tice H."/>
            <person name="Pitluck S."/>
            <person name="Cheng J.F."/>
            <person name="Chertkov O."/>
            <person name="Sims D."/>
            <person name="Meincke L."/>
            <person name="Brettin T."/>
            <person name="Han C."/>
            <person name="Detter J.C."/>
            <person name="Bruce D."/>
            <person name="Goodwin L."/>
            <person name="Land M."/>
            <person name="Hauser L."/>
            <person name="Chang Y.J."/>
            <person name="Jeffries C.D."/>
            <person name="Ivanova N."/>
            <person name="Mavromatis K."/>
            <person name="Mikhailova N."/>
            <person name="Chen A."/>
            <person name="Palaniappan K."/>
            <person name="Chain P."/>
            <person name="Rohde M."/>
            <person name="Goker M."/>
            <person name="Bristow J."/>
            <person name="Eisen J.A."/>
            <person name="Markowitz V."/>
            <person name="Hugenholtz P."/>
            <person name="Kyrpides N.C."/>
            <person name="Klenk H.P."/>
        </authorList>
    </citation>
    <scope>NUCLEOTIDE SEQUENCE [LARGE SCALE GENOMIC DNA]</scope>
    <source>
        <strain evidence="3">ATCC 12428 / DSM 43021 / JCM 3005 / NI 9100</strain>
    </source>
</reference>
<dbReference type="EMBL" id="CP001814">
    <property type="protein sequence ID" value="ACZ86122.1"/>
    <property type="molecule type" value="Genomic_DNA"/>
</dbReference>
<dbReference type="AlphaFoldDB" id="D2BBQ3"/>
<dbReference type="Pfam" id="PF00144">
    <property type="entry name" value="Beta-lactamase"/>
    <property type="match status" value="1"/>
</dbReference>
<accession>D2BBQ3</accession>
<dbReference type="PANTHER" id="PTHR43283:SF3">
    <property type="entry name" value="BETA-LACTAMASE FAMILY PROTEIN (AFU_ORTHOLOGUE AFUA_5G07500)"/>
    <property type="match status" value="1"/>
</dbReference>
<dbReference type="HOGENOM" id="CLU_020027_13_0_11"/>
<dbReference type="InterPro" id="IPR012338">
    <property type="entry name" value="Beta-lactam/transpept-like"/>
</dbReference>
<evidence type="ECO:0000313" key="2">
    <source>
        <dbReference type="EMBL" id="ACZ86122.1"/>
    </source>
</evidence>
<dbReference type="Proteomes" id="UP000002029">
    <property type="component" value="Chromosome"/>
</dbReference>